<dbReference type="InterPro" id="IPR036366">
    <property type="entry name" value="PGBDSf"/>
</dbReference>
<protein>
    <recommendedName>
        <fullName evidence="4">Peptidoglycan binding-like domain-containing protein</fullName>
    </recommendedName>
</protein>
<accession>A0ABR9N0X6</accession>
<comment type="caution">
    <text evidence="2">The sequence shown here is derived from an EMBL/GenBank/DDBJ whole genome shotgun (WGS) entry which is preliminary data.</text>
</comment>
<organism evidence="2 3">
    <name type="scientific">Myceligenerans pegani</name>
    <dbReference type="NCBI Taxonomy" id="2776917"/>
    <lineage>
        <taxon>Bacteria</taxon>
        <taxon>Bacillati</taxon>
        <taxon>Actinomycetota</taxon>
        <taxon>Actinomycetes</taxon>
        <taxon>Micrococcales</taxon>
        <taxon>Promicromonosporaceae</taxon>
        <taxon>Myceligenerans</taxon>
    </lineage>
</organism>
<dbReference type="RefSeq" id="WP_192863874.1">
    <property type="nucleotide sequence ID" value="NZ_JADAQT010000099.1"/>
</dbReference>
<evidence type="ECO:0008006" key="4">
    <source>
        <dbReference type="Google" id="ProtNLM"/>
    </source>
</evidence>
<dbReference type="SUPFAM" id="SSF47090">
    <property type="entry name" value="PGBD-like"/>
    <property type="match status" value="1"/>
</dbReference>
<feature type="transmembrane region" description="Helical" evidence="1">
    <location>
        <begin position="324"/>
        <end position="345"/>
    </location>
</feature>
<evidence type="ECO:0000313" key="3">
    <source>
        <dbReference type="Proteomes" id="UP000625527"/>
    </source>
</evidence>
<dbReference type="Proteomes" id="UP000625527">
    <property type="component" value="Unassembled WGS sequence"/>
</dbReference>
<keyword evidence="3" id="KW-1185">Reference proteome</keyword>
<keyword evidence="1" id="KW-0812">Transmembrane</keyword>
<gene>
    <name evidence="2" type="ORF">IHE71_16565</name>
</gene>
<keyword evidence="1" id="KW-1133">Transmembrane helix</keyword>
<dbReference type="EMBL" id="JADAQT010000099">
    <property type="protein sequence ID" value="MBE1877306.1"/>
    <property type="molecule type" value="Genomic_DNA"/>
</dbReference>
<evidence type="ECO:0000256" key="1">
    <source>
        <dbReference type="SAM" id="Phobius"/>
    </source>
</evidence>
<evidence type="ECO:0000313" key="2">
    <source>
        <dbReference type="EMBL" id="MBE1877306.1"/>
    </source>
</evidence>
<proteinExistence type="predicted"/>
<reference evidence="2 3" key="1">
    <citation type="submission" date="2020-10" db="EMBL/GenBank/DDBJ databases">
        <title>Myceligenerans pegani sp. nov., an endophytic actinomycete isolated from Peganum harmala L. in Xinjiang, China.</title>
        <authorList>
            <person name="Xin L."/>
        </authorList>
    </citation>
    <scope>NUCLEOTIDE SEQUENCE [LARGE SCALE GENOMIC DNA]</scope>
    <source>
        <strain evidence="2 3">TRM65318</strain>
    </source>
</reference>
<name>A0ABR9N0X6_9MICO</name>
<dbReference type="Gene3D" id="1.10.101.10">
    <property type="entry name" value="PGBD-like superfamily/PGBD"/>
    <property type="match status" value="1"/>
</dbReference>
<dbReference type="InterPro" id="IPR036365">
    <property type="entry name" value="PGBD-like_sf"/>
</dbReference>
<keyword evidence="1" id="KW-0472">Membrane</keyword>
<sequence length="375" mass="40376">MLTSQLLGSSADLQAVASGNRRISAPETSDQVTLVQTALVALGYSMPTTDIDGRLTVGGETARAIVDYKTDRGLMPNDPVVGVGTSHALDAEIAFLEDETLARPPEKAGILALDPYKAGFAEILHADVGIGDRLLDLFELRDRLCFRLSMELGHAIAQWFGETIVEPRVFEDFKTLMGPAPVADFFDDEKGSSKYTRFLAAEHPGLTPAKVTELGRRRRPDIMRHAGGSSEWYEIKPASISGARDAGLKLLSILDDYEAAGLPYKPGRRYTPTREIPLTLTPLIGPHGERIRPVLELRRPVRGLIFWTLCLKGDYIEYLNRARLVAGLLAIMIALAEAAAAAAVVAAEAEAIAGIIAALRGFAAAAGVTLPVLSH</sequence>
<feature type="transmembrane region" description="Helical" evidence="1">
    <location>
        <begin position="351"/>
        <end position="373"/>
    </location>
</feature>